<evidence type="ECO:0000313" key="4">
    <source>
        <dbReference type="Proteomes" id="UP000014760"/>
    </source>
</evidence>
<dbReference type="HOGENOM" id="CLU_2028883_0_0_1"/>
<evidence type="ECO:0000313" key="2">
    <source>
        <dbReference type="EMBL" id="ELU00148.1"/>
    </source>
</evidence>
<dbReference type="AlphaFoldDB" id="R7U2P2"/>
<feature type="compositionally biased region" description="Basic and acidic residues" evidence="1">
    <location>
        <begin position="75"/>
        <end position="86"/>
    </location>
</feature>
<feature type="region of interest" description="Disordered" evidence="1">
    <location>
        <begin position="75"/>
        <end position="100"/>
    </location>
</feature>
<gene>
    <name evidence="2" type="ORF">CAPTEDRAFT_200651</name>
</gene>
<reference evidence="3" key="3">
    <citation type="submission" date="2015-06" db="UniProtKB">
        <authorList>
            <consortium name="EnsemblMetazoa"/>
        </authorList>
    </citation>
    <scope>IDENTIFICATION</scope>
</reference>
<dbReference type="Proteomes" id="UP000014760">
    <property type="component" value="Unassembled WGS sequence"/>
</dbReference>
<protein>
    <submittedName>
        <fullName evidence="2 3">Uncharacterized protein</fullName>
    </submittedName>
</protein>
<reference evidence="4" key="1">
    <citation type="submission" date="2012-12" db="EMBL/GenBank/DDBJ databases">
        <authorList>
            <person name="Hellsten U."/>
            <person name="Grimwood J."/>
            <person name="Chapman J.A."/>
            <person name="Shapiro H."/>
            <person name="Aerts A."/>
            <person name="Otillar R.P."/>
            <person name="Terry A.Y."/>
            <person name="Boore J.L."/>
            <person name="Simakov O."/>
            <person name="Marletaz F."/>
            <person name="Cho S.-J."/>
            <person name="Edsinger-Gonzales E."/>
            <person name="Havlak P."/>
            <person name="Kuo D.-H."/>
            <person name="Larsson T."/>
            <person name="Lv J."/>
            <person name="Arendt D."/>
            <person name="Savage R."/>
            <person name="Osoegawa K."/>
            <person name="de Jong P."/>
            <person name="Lindberg D.R."/>
            <person name="Seaver E.C."/>
            <person name="Weisblat D.A."/>
            <person name="Putnam N.H."/>
            <person name="Grigoriev I.V."/>
            <person name="Rokhsar D.S."/>
        </authorList>
    </citation>
    <scope>NUCLEOTIDE SEQUENCE</scope>
    <source>
        <strain evidence="4">I ESC-2004</strain>
    </source>
</reference>
<dbReference type="EMBL" id="AMQN01009740">
    <property type="status" value="NOT_ANNOTATED_CDS"/>
    <property type="molecule type" value="Genomic_DNA"/>
</dbReference>
<sequence>MALSNRSDSKWRLKLTNGKTPSEDKLSEVLRISRVMTPKFKLKSQQRKRDTVLEFLDGEVRRDWEKLLRDYVRERNAEQERREEGRTPSPDAFHLARGKRLLGENKTRKRTLFRTNYVLLKL</sequence>
<keyword evidence="4" id="KW-1185">Reference proteome</keyword>
<reference evidence="2 4" key="2">
    <citation type="journal article" date="2013" name="Nature">
        <title>Insights into bilaterian evolution from three spiralian genomes.</title>
        <authorList>
            <person name="Simakov O."/>
            <person name="Marletaz F."/>
            <person name="Cho S.J."/>
            <person name="Edsinger-Gonzales E."/>
            <person name="Havlak P."/>
            <person name="Hellsten U."/>
            <person name="Kuo D.H."/>
            <person name="Larsson T."/>
            <person name="Lv J."/>
            <person name="Arendt D."/>
            <person name="Savage R."/>
            <person name="Osoegawa K."/>
            <person name="de Jong P."/>
            <person name="Grimwood J."/>
            <person name="Chapman J.A."/>
            <person name="Shapiro H."/>
            <person name="Aerts A."/>
            <person name="Otillar R.P."/>
            <person name="Terry A.Y."/>
            <person name="Boore J.L."/>
            <person name="Grigoriev I.V."/>
            <person name="Lindberg D.R."/>
            <person name="Seaver E.C."/>
            <person name="Weisblat D.A."/>
            <person name="Putnam N.H."/>
            <person name="Rokhsar D.S."/>
        </authorList>
    </citation>
    <scope>NUCLEOTIDE SEQUENCE</scope>
    <source>
        <strain evidence="2 4">I ESC-2004</strain>
    </source>
</reference>
<dbReference type="EnsemblMetazoa" id="CapteT200651">
    <property type="protein sequence ID" value="CapteP200651"/>
    <property type="gene ID" value="CapteG200651"/>
</dbReference>
<proteinExistence type="predicted"/>
<organism evidence="2">
    <name type="scientific">Capitella teleta</name>
    <name type="common">Polychaete worm</name>
    <dbReference type="NCBI Taxonomy" id="283909"/>
    <lineage>
        <taxon>Eukaryota</taxon>
        <taxon>Metazoa</taxon>
        <taxon>Spiralia</taxon>
        <taxon>Lophotrochozoa</taxon>
        <taxon>Annelida</taxon>
        <taxon>Polychaeta</taxon>
        <taxon>Sedentaria</taxon>
        <taxon>Scolecida</taxon>
        <taxon>Capitellidae</taxon>
        <taxon>Capitella</taxon>
    </lineage>
</organism>
<evidence type="ECO:0000256" key="1">
    <source>
        <dbReference type="SAM" id="MobiDB-lite"/>
    </source>
</evidence>
<dbReference type="EMBL" id="KB306106">
    <property type="protein sequence ID" value="ELU00148.1"/>
    <property type="molecule type" value="Genomic_DNA"/>
</dbReference>
<evidence type="ECO:0000313" key="3">
    <source>
        <dbReference type="EnsemblMetazoa" id="CapteP200651"/>
    </source>
</evidence>
<accession>R7U2P2</accession>
<name>R7U2P2_CAPTE</name>
<feature type="region of interest" description="Disordered" evidence="1">
    <location>
        <begin position="1"/>
        <end position="21"/>
    </location>
</feature>